<protein>
    <submittedName>
        <fullName evidence="7">AAR050Cp</fullName>
    </submittedName>
</protein>
<evidence type="ECO:0000313" key="7">
    <source>
        <dbReference type="EMBL" id="AAS50415.1"/>
    </source>
</evidence>
<dbReference type="GO" id="GO:0006357">
    <property type="term" value="P:regulation of transcription by RNA polymerase II"/>
    <property type="evidence" value="ECO:0000318"/>
    <property type="project" value="GO_Central"/>
</dbReference>
<feature type="domain" description="Fork-head" evidence="6">
    <location>
        <begin position="80"/>
        <end position="166"/>
    </location>
</feature>
<keyword evidence="2 4" id="KW-0238">DNA-binding</keyword>
<dbReference type="GeneID" id="4618705"/>
<dbReference type="Gene3D" id="1.10.10.10">
    <property type="entry name" value="Winged helix-like DNA-binding domain superfamily/Winged helix DNA-binding domain"/>
    <property type="match status" value="1"/>
</dbReference>
<dbReference type="InterPro" id="IPR001766">
    <property type="entry name" value="Fork_head_dom"/>
</dbReference>
<dbReference type="InParanoid" id="Q75EM9"/>
<dbReference type="eggNOG" id="KOG2294">
    <property type="taxonomic scope" value="Eukaryota"/>
</dbReference>
<reference evidence="7 8" key="1">
    <citation type="journal article" date="2004" name="Science">
        <title>The Ashbya gossypii genome as a tool for mapping the ancient Saccharomyces cerevisiae genome.</title>
        <authorList>
            <person name="Dietrich F.S."/>
            <person name="Voegeli S."/>
            <person name="Brachat S."/>
            <person name="Lerch A."/>
            <person name="Gates K."/>
            <person name="Steiner S."/>
            <person name="Mohr C."/>
            <person name="Pohlmann R."/>
            <person name="Luedi P."/>
            <person name="Choi S."/>
            <person name="Wing R.A."/>
            <person name="Flavier A."/>
            <person name="Gaffney T.D."/>
            <person name="Philippsen P."/>
        </authorList>
    </citation>
    <scope>NUCLEOTIDE SEQUENCE [LARGE SCALE GENOMIC DNA]</scope>
    <source>
        <strain evidence="8">ATCC 10895 / CBS 109.51 / FGSC 9923 / NRRL Y-1056</strain>
    </source>
</reference>
<dbReference type="GO" id="GO:0000978">
    <property type="term" value="F:RNA polymerase II cis-regulatory region sequence-specific DNA binding"/>
    <property type="evidence" value="ECO:0000318"/>
    <property type="project" value="GO_Central"/>
</dbReference>
<dbReference type="OMA" id="DVYSVWK"/>
<keyword evidence="8" id="KW-1185">Reference proteome</keyword>
<dbReference type="GO" id="GO:0001228">
    <property type="term" value="F:DNA-binding transcription activator activity, RNA polymerase II-specific"/>
    <property type="evidence" value="ECO:0007669"/>
    <property type="project" value="UniProtKB-ARBA"/>
</dbReference>
<feature type="region of interest" description="Disordered" evidence="5">
    <location>
        <begin position="1"/>
        <end position="60"/>
    </location>
</feature>
<evidence type="ECO:0000259" key="6">
    <source>
        <dbReference type="PROSITE" id="PS50039"/>
    </source>
</evidence>
<name>Q75EM9_EREGS</name>
<dbReference type="STRING" id="284811.Q75EM9"/>
<dbReference type="GO" id="GO:0005634">
    <property type="term" value="C:nucleus"/>
    <property type="evidence" value="ECO:0007669"/>
    <property type="project" value="UniProtKB-SubCell"/>
</dbReference>
<dbReference type="FunCoup" id="Q75EM9">
    <property type="interactions" value="414"/>
</dbReference>
<dbReference type="RefSeq" id="NP_982591.1">
    <property type="nucleotide sequence ID" value="NM_207944.1"/>
</dbReference>
<dbReference type="KEGG" id="ago:AGOS_AAR050C"/>
<evidence type="ECO:0000256" key="3">
    <source>
        <dbReference type="ARBA" id="ARBA00023242"/>
    </source>
</evidence>
<dbReference type="SUPFAM" id="SSF46785">
    <property type="entry name" value="Winged helix' DNA-binding domain"/>
    <property type="match status" value="1"/>
</dbReference>
<dbReference type="Pfam" id="PF00250">
    <property type="entry name" value="Forkhead"/>
    <property type="match status" value="1"/>
</dbReference>
<dbReference type="PANTHER" id="PTHR11829:SF343">
    <property type="entry name" value="FORK-HEAD DOMAIN-CONTAINING PROTEIN"/>
    <property type="match status" value="1"/>
</dbReference>
<evidence type="ECO:0000256" key="5">
    <source>
        <dbReference type="SAM" id="MobiDB-lite"/>
    </source>
</evidence>
<dbReference type="HOGENOM" id="CLU_020432_0_0_1"/>
<proteinExistence type="predicted"/>
<evidence type="ECO:0000313" key="8">
    <source>
        <dbReference type="Proteomes" id="UP000000591"/>
    </source>
</evidence>
<reference evidence="8" key="2">
    <citation type="journal article" date="2013" name="G3 (Bethesda)">
        <title>Genomes of Ashbya fungi isolated from insects reveal four mating-type loci, numerous translocations, lack of transposons, and distinct gene duplications.</title>
        <authorList>
            <person name="Dietrich F.S."/>
            <person name="Voegeli S."/>
            <person name="Kuo S."/>
            <person name="Philippsen P."/>
        </authorList>
    </citation>
    <scope>GENOME REANNOTATION</scope>
    <source>
        <strain evidence="8">ATCC 10895 / CBS 109.51 / FGSC 9923 / NRRL Y-1056</strain>
    </source>
</reference>
<feature type="compositionally biased region" description="Polar residues" evidence="5">
    <location>
        <begin position="276"/>
        <end position="286"/>
    </location>
</feature>
<dbReference type="FunFam" id="1.10.10.10:FF:000260">
    <property type="entry name" value="Forkhead transcription factor (Sep1)"/>
    <property type="match status" value="1"/>
</dbReference>
<dbReference type="EMBL" id="AE016814">
    <property type="protein sequence ID" value="AAS50415.1"/>
    <property type="molecule type" value="Genomic_DNA"/>
</dbReference>
<dbReference type="OrthoDB" id="5954824at2759"/>
<dbReference type="InterPro" id="IPR050211">
    <property type="entry name" value="FOX_domain-containing"/>
</dbReference>
<accession>Q75EM9</accession>
<dbReference type="SMART" id="SM00339">
    <property type="entry name" value="FH"/>
    <property type="match status" value="1"/>
</dbReference>
<organism evidence="7 8">
    <name type="scientific">Eremothecium gossypii (strain ATCC 10895 / CBS 109.51 / FGSC 9923 / NRRL Y-1056)</name>
    <name type="common">Yeast</name>
    <name type="synonym">Ashbya gossypii</name>
    <dbReference type="NCBI Taxonomy" id="284811"/>
    <lineage>
        <taxon>Eukaryota</taxon>
        <taxon>Fungi</taxon>
        <taxon>Dikarya</taxon>
        <taxon>Ascomycota</taxon>
        <taxon>Saccharomycotina</taxon>
        <taxon>Saccharomycetes</taxon>
        <taxon>Saccharomycetales</taxon>
        <taxon>Saccharomycetaceae</taxon>
        <taxon>Eremothecium</taxon>
    </lineage>
</organism>
<sequence>MHVNVAVTRDADATAATPIARERKRRQPLSPEMSSPLRGSKLQRRKQTLEAGPGRASGTHTVDELAAQLERGCEQASERKPPYSYAVLIGVAILQSQEGKLTLSQIYRWISSFFPYYRLCDAGWQNSIRHNLSLNEAFVKGGKSLDGKGHFWEIKGNCEGRFFRDGAEYTGAAIRQRLQRAGATRERVEPENEPVLLPSLAPAPAVAVRSYDVFKRRYRNPDTFDEAGYATDPEARNHEEVATPEHPSVASDVSSEEGPERQRTPDSLDHEGSWNCMGSTSNETLSSSPLMRRYTCSFNTCFDPASPDEGVLLQPQLLETPQSHSPLQTPREQPASAGKLHTPFFDDFFGSPIILMPAGTPNGYVDESALDNERRIVPRSPRRPLNSSASSSFGLHRPQSILEAPHISTSALFGVDLCSVWRRALGGSEDRNDYASQQRLDILFKPAPDADRK</sequence>
<keyword evidence="3 4" id="KW-0539">Nucleus</keyword>
<evidence type="ECO:0000256" key="2">
    <source>
        <dbReference type="ARBA" id="ARBA00023125"/>
    </source>
</evidence>
<evidence type="ECO:0000256" key="1">
    <source>
        <dbReference type="ARBA" id="ARBA00004123"/>
    </source>
</evidence>
<dbReference type="AlphaFoldDB" id="Q75EM9"/>
<dbReference type="InterPro" id="IPR036390">
    <property type="entry name" value="WH_DNA-bd_sf"/>
</dbReference>
<dbReference type="CDD" id="cd00059">
    <property type="entry name" value="FH_FOX"/>
    <property type="match status" value="1"/>
</dbReference>
<dbReference type="PROSITE" id="PS00658">
    <property type="entry name" value="FORK_HEAD_2"/>
    <property type="match status" value="1"/>
</dbReference>
<dbReference type="InterPro" id="IPR036388">
    <property type="entry name" value="WH-like_DNA-bd_sf"/>
</dbReference>
<dbReference type="InterPro" id="IPR030456">
    <property type="entry name" value="TF_fork_head_CS_2"/>
</dbReference>
<feature type="compositionally biased region" description="Basic and acidic residues" evidence="5">
    <location>
        <begin position="258"/>
        <end position="272"/>
    </location>
</feature>
<dbReference type="GO" id="GO:0000981">
    <property type="term" value="F:DNA-binding transcription factor activity, RNA polymerase II-specific"/>
    <property type="evidence" value="ECO:0000318"/>
    <property type="project" value="GO_Central"/>
</dbReference>
<dbReference type="PRINTS" id="PR00053">
    <property type="entry name" value="FORKHEAD"/>
</dbReference>
<feature type="compositionally biased region" description="Low complexity" evidence="5">
    <location>
        <begin position="1"/>
        <end position="17"/>
    </location>
</feature>
<evidence type="ECO:0000256" key="4">
    <source>
        <dbReference type="PROSITE-ProRule" id="PRU00089"/>
    </source>
</evidence>
<feature type="region of interest" description="Disordered" evidence="5">
    <location>
        <begin position="239"/>
        <end position="286"/>
    </location>
</feature>
<comment type="subcellular location">
    <subcellularLocation>
        <location evidence="1 4">Nucleus</location>
    </subcellularLocation>
</comment>
<dbReference type="PROSITE" id="PS50039">
    <property type="entry name" value="FORK_HEAD_3"/>
    <property type="match status" value="1"/>
</dbReference>
<dbReference type="InterPro" id="IPR018122">
    <property type="entry name" value="TF_fork_head_CS_1"/>
</dbReference>
<dbReference type="PANTHER" id="PTHR11829">
    <property type="entry name" value="FORKHEAD BOX PROTEIN"/>
    <property type="match status" value="1"/>
</dbReference>
<dbReference type="Proteomes" id="UP000000591">
    <property type="component" value="Chromosome I"/>
</dbReference>
<dbReference type="PROSITE" id="PS00657">
    <property type="entry name" value="FORK_HEAD_1"/>
    <property type="match status" value="1"/>
</dbReference>
<feature type="DNA-binding region" description="Fork-head" evidence="4">
    <location>
        <begin position="80"/>
        <end position="166"/>
    </location>
</feature>
<gene>
    <name evidence="7" type="ORF">AGOS_AAR050C</name>
</gene>